<feature type="compositionally biased region" description="Basic and acidic residues" evidence="1">
    <location>
        <begin position="709"/>
        <end position="730"/>
    </location>
</feature>
<accession>A0A7M5VB62</accession>
<feature type="compositionally biased region" description="Basic and acidic residues" evidence="1">
    <location>
        <begin position="213"/>
        <end position="252"/>
    </location>
</feature>
<dbReference type="EnsemblMetazoa" id="CLYHEMT010867.3">
    <property type="protein sequence ID" value="CLYHEMP010867.3"/>
    <property type="gene ID" value="CLYHEMG010867"/>
</dbReference>
<organism evidence="3 4">
    <name type="scientific">Clytia hemisphaerica</name>
    <dbReference type="NCBI Taxonomy" id="252671"/>
    <lineage>
        <taxon>Eukaryota</taxon>
        <taxon>Metazoa</taxon>
        <taxon>Cnidaria</taxon>
        <taxon>Hydrozoa</taxon>
        <taxon>Hydroidolina</taxon>
        <taxon>Leptothecata</taxon>
        <taxon>Obeliida</taxon>
        <taxon>Clytiidae</taxon>
        <taxon>Clytia</taxon>
    </lineage>
</organism>
<feature type="compositionally biased region" description="Acidic residues" evidence="1">
    <location>
        <begin position="291"/>
        <end position="300"/>
    </location>
</feature>
<feature type="chain" id="PRO_5029858279" description="Dentin sialophosphoprotein-like" evidence="2">
    <location>
        <begin position="19"/>
        <end position="1192"/>
    </location>
</feature>
<keyword evidence="2" id="KW-0732">Signal</keyword>
<protein>
    <recommendedName>
        <fullName evidence="5">Dentin sialophosphoprotein-like</fullName>
    </recommendedName>
</protein>
<feature type="region of interest" description="Disordered" evidence="1">
    <location>
        <begin position="114"/>
        <end position="181"/>
    </location>
</feature>
<proteinExistence type="predicted"/>
<feature type="compositionally biased region" description="Low complexity" evidence="1">
    <location>
        <begin position="537"/>
        <end position="558"/>
    </location>
</feature>
<reference evidence="3" key="1">
    <citation type="submission" date="2021-01" db="UniProtKB">
        <authorList>
            <consortium name="EnsemblMetazoa"/>
        </authorList>
    </citation>
    <scope>IDENTIFICATION</scope>
</reference>
<feature type="compositionally biased region" description="Basic and acidic residues" evidence="1">
    <location>
        <begin position="645"/>
        <end position="659"/>
    </location>
</feature>
<feature type="region of interest" description="Disordered" evidence="1">
    <location>
        <begin position="200"/>
        <end position="303"/>
    </location>
</feature>
<evidence type="ECO:0000313" key="4">
    <source>
        <dbReference type="Proteomes" id="UP000594262"/>
    </source>
</evidence>
<feature type="compositionally biased region" description="Polar residues" evidence="1">
    <location>
        <begin position="141"/>
        <end position="167"/>
    </location>
</feature>
<dbReference type="OrthoDB" id="6022768at2759"/>
<feature type="compositionally biased region" description="Basic and acidic residues" evidence="1">
    <location>
        <begin position="910"/>
        <end position="923"/>
    </location>
</feature>
<evidence type="ECO:0000313" key="3">
    <source>
        <dbReference type="EnsemblMetazoa" id="CLYHEMP010867.3"/>
    </source>
</evidence>
<dbReference type="GeneID" id="136798121"/>
<feature type="compositionally biased region" description="Low complexity" evidence="1">
    <location>
        <begin position="116"/>
        <end position="132"/>
    </location>
</feature>
<name>A0A7M5VB62_9CNID</name>
<evidence type="ECO:0000256" key="2">
    <source>
        <dbReference type="SAM" id="SignalP"/>
    </source>
</evidence>
<feature type="signal peptide" evidence="2">
    <location>
        <begin position="1"/>
        <end position="18"/>
    </location>
</feature>
<feature type="compositionally biased region" description="Low complexity" evidence="1">
    <location>
        <begin position="631"/>
        <end position="642"/>
    </location>
</feature>
<feature type="compositionally biased region" description="Polar residues" evidence="1">
    <location>
        <begin position="570"/>
        <end position="582"/>
    </location>
</feature>
<dbReference type="RefSeq" id="XP_066910809.1">
    <property type="nucleotide sequence ID" value="XM_067054708.1"/>
</dbReference>
<evidence type="ECO:0008006" key="5">
    <source>
        <dbReference type="Google" id="ProtNLM"/>
    </source>
</evidence>
<dbReference type="AlphaFoldDB" id="A0A7M5VB62"/>
<feature type="region of interest" description="Disordered" evidence="1">
    <location>
        <begin position="475"/>
        <end position="494"/>
    </location>
</feature>
<feature type="compositionally biased region" description="Acidic residues" evidence="1">
    <location>
        <begin position="73"/>
        <end position="83"/>
    </location>
</feature>
<feature type="region of interest" description="Disordered" evidence="1">
    <location>
        <begin position="69"/>
        <end position="101"/>
    </location>
</feature>
<keyword evidence="4" id="KW-1185">Reference proteome</keyword>
<feature type="compositionally biased region" description="Polar residues" evidence="1">
    <location>
        <begin position="752"/>
        <end position="777"/>
    </location>
</feature>
<feature type="compositionally biased region" description="Polar residues" evidence="1">
    <location>
        <begin position="691"/>
        <end position="701"/>
    </location>
</feature>
<feature type="region of interest" description="Disordered" evidence="1">
    <location>
        <begin position="534"/>
        <end position="952"/>
    </location>
</feature>
<feature type="compositionally biased region" description="Basic and acidic residues" evidence="1">
    <location>
        <begin position="262"/>
        <end position="272"/>
    </location>
</feature>
<dbReference type="Proteomes" id="UP000594262">
    <property type="component" value="Unplaced"/>
</dbReference>
<evidence type="ECO:0000256" key="1">
    <source>
        <dbReference type="SAM" id="MobiDB-lite"/>
    </source>
</evidence>
<feature type="compositionally biased region" description="Polar residues" evidence="1">
    <location>
        <begin position="895"/>
        <end position="904"/>
    </location>
</feature>
<feature type="compositionally biased region" description="Basic and acidic residues" evidence="1">
    <location>
        <begin position="583"/>
        <end position="592"/>
    </location>
</feature>
<feature type="compositionally biased region" description="Low complexity" evidence="1">
    <location>
        <begin position="670"/>
        <end position="682"/>
    </location>
</feature>
<sequence>MKKLFIILLFGLLYVAQAFPLQLSETGEELDVHQRSKRHGQHSTLADREVRTIISAIVDAILDGDKKKRSSVEDDDFVDEENDPSLKSLQEKSSQKSHVNATDVESALLDDEKDLSGSGEQESGSGAQDSSGFTDEPITEKVTSTFKNAPLSLTSPELKNTSSSVQSSERKKREENIQDQDIAVSEKKEIIDDAVIRDVSGLIGKSPTVQDPNRNEVARERNGLDMIEKRDISDAERGDKSVDQTEQSHQDDSETITNYTGIRDEKQPDDPKVVNAGNSGSGESSGSGANDFEEGEDGDEANVVNKRNQILQDEEVQSNAPEMKNSSTQNVIVRNQVQKSDLAQKEFNRQSPDSTNINHQRAIIGDWANGYQKSTNQAVPPIKINAEAQLASIGQPSNTESGDSNIVPPIKLHAETRSPSISQPSNMDKTNDIVPPIKWNAETRSASISSNVVNADHVVPLIKVNAETIPSKSMIENSSNISPSNVKQSTGQSLMEENASFKPLSANTATIQQSVVARNITHYGVNVLTNEEQSHVGEALSSGSASGSGFEAVESGSGQPESEQQKDDQLSPSTMSDASEGNSLDKDEDDSKTIPSVLGNQGKETSSSDSESSDEEDIENSISSLLQSKASTDVSESSGELSSGDDEKSGEKEDSREQHNAILDLVKDMAQSAAEESSASTPPEEKDSDSGELSTTSSVAHSLNEFPSEDGKNSDERNSEKNPKMSRDPSTKAPEFENAFVSDSDTFKDSSIPKTQANASPTGSENNLTVKPESTQGIVRAVVNEGTTEEPRGLPPTVTSETSVKTIENNERKSSADFHPAAPVETASLVDNSDEESFESNPANDDFDSSVVKKSSIPILLKSPDDESSEIEVLTDGGESVSEIAKRSDIPIDLDTSSKLTTEPLNPDNVQEKQKVPMEEKGTQKSQQTVDNKLRGSSAAKGGKESTGDAKLSTRITVQPIYQSTGRVSSKDVSFKNDNHFQAKEALYLLVRSILDQDNAVRSNIDNLSSKRFEEEEKLERDLIDLVSKDESNNNNDETKEEIITDVKDYEGFVRALSLKRLPSWKHDVIVKKLENDLLHHLGVSEADAQRALKQTDELTGFTEAETLKGRLERLERDASSFATKHSDNLDMIRNYVTTSLNDIIYALPLKKSIRKELRDSITKSAWMKMLTSAKQNRIILRHLKRTLRDLE</sequence>
<feature type="compositionally biased region" description="Polar residues" evidence="1">
    <location>
        <begin position="797"/>
        <end position="807"/>
    </location>
</feature>